<dbReference type="OrthoDB" id="9974792at2759"/>
<dbReference type="SMART" id="SM00256">
    <property type="entry name" value="FBOX"/>
    <property type="match status" value="1"/>
</dbReference>
<dbReference type="Pfam" id="PF12937">
    <property type="entry name" value="F-box-like"/>
    <property type="match status" value="1"/>
</dbReference>
<name>B4GDF8_DROPE</name>
<dbReference type="AlphaFoldDB" id="B4GDF8"/>
<dbReference type="Proteomes" id="UP000008744">
    <property type="component" value="Unassembled WGS sequence"/>
</dbReference>
<dbReference type="SUPFAM" id="SSF81383">
    <property type="entry name" value="F-box domain"/>
    <property type="match status" value="1"/>
</dbReference>
<dbReference type="PANTHER" id="PTHR20872:SF1">
    <property type="entry name" value="F-BOX DOMAIN-CONTAINING PROTEIN"/>
    <property type="match status" value="1"/>
</dbReference>
<evidence type="ECO:0000313" key="4">
    <source>
        <dbReference type="Proteomes" id="UP000008744"/>
    </source>
</evidence>
<dbReference type="PROSITE" id="PS50181">
    <property type="entry name" value="FBOX"/>
    <property type="match status" value="1"/>
</dbReference>
<feature type="region of interest" description="Disordered" evidence="1">
    <location>
        <begin position="510"/>
        <end position="530"/>
    </location>
</feature>
<dbReference type="SUPFAM" id="SSF52047">
    <property type="entry name" value="RNI-like"/>
    <property type="match status" value="1"/>
</dbReference>
<evidence type="ECO:0000259" key="2">
    <source>
        <dbReference type="PROSITE" id="PS50181"/>
    </source>
</evidence>
<evidence type="ECO:0000256" key="1">
    <source>
        <dbReference type="SAM" id="MobiDB-lite"/>
    </source>
</evidence>
<dbReference type="PANTHER" id="PTHR20872">
    <property type="match status" value="1"/>
</dbReference>
<dbReference type="HOGENOM" id="CLU_020377_0_0_1"/>
<dbReference type="InterPro" id="IPR001810">
    <property type="entry name" value="F-box_dom"/>
</dbReference>
<feature type="domain" description="F-box" evidence="2">
    <location>
        <begin position="46"/>
        <end position="92"/>
    </location>
</feature>
<dbReference type="eggNOG" id="KOG1947">
    <property type="taxonomic scope" value="Eukaryota"/>
</dbReference>
<protein>
    <submittedName>
        <fullName evidence="3">GL11228</fullName>
    </submittedName>
</protein>
<keyword evidence="4" id="KW-1185">Reference proteome</keyword>
<sequence length="530" mass="61060">MSEMSVAARKGSAQLDVMQKAGWKIDENEKACYIDVDEDNDGTTEESKWCILPDLILEEIFTYLSPKERYYAGLVCRQWHRAFYLPTVWNNFVVDDRTLTRPKYNYYSGWQYCLDHMRTQNCLSRIGRHLRGIEFRPWHSFNNIFQFMTMLTWSMDKGKELNAEPQLVGMGSRIRSLVYHFPCNMSQPNDPEGIKLFGTGGQLLRGLKELLLRLTELHTLKLVDFVLERFEANHLLDEVVCSCCTKMRVLNLVNVTTTHCPIMHVGLFLNLQVLTISPQNIDDDVLSLLADTKLRHLYLLQNCYTPNHLTISACGVKAWRSLKKTNPRMRVHLRLENLVDGEVVLQPEAPVHSITYWTPQTRVRADLLVRMIDHYKNTLAVYGHELLPRFSSPKPFNSRIDSLLVLICRQCFNLDTLQSRDGVACVCGGQQHLLAWSETGTGRGAKRENVTISGSLCDPVYGANNHLKRHSGIRHSRDAYTKDEPRDTPRSTVAFFQFLGLDRDLIASPLPNKYPTIPEKRRPTNDFRER</sequence>
<dbReference type="STRING" id="7234.B4GDF8"/>
<dbReference type="InterPro" id="IPR032675">
    <property type="entry name" value="LRR_dom_sf"/>
</dbReference>
<evidence type="ECO:0000313" key="3">
    <source>
        <dbReference type="EMBL" id="EDW31634.1"/>
    </source>
</evidence>
<reference evidence="3 4" key="1">
    <citation type="journal article" date="2007" name="Nature">
        <title>Evolution of genes and genomes on the Drosophila phylogeny.</title>
        <authorList>
            <consortium name="Drosophila 12 Genomes Consortium"/>
            <person name="Clark A.G."/>
            <person name="Eisen M.B."/>
            <person name="Smith D.R."/>
            <person name="Bergman C.M."/>
            <person name="Oliver B."/>
            <person name="Markow T.A."/>
            <person name="Kaufman T.C."/>
            <person name="Kellis M."/>
            <person name="Gelbart W."/>
            <person name="Iyer V.N."/>
            <person name="Pollard D.A."/>
            <person name="Sackton T.B."/>
            <person name="Larracuente A.M."/>
            <person name="Singh N.D."/>
            <person name="Abad J.P."/>
            <person name="Abt D.N."/>
            <person name="Adryan B."/>
            <person name="Aguade M."/>
            <person name="Akashi H."/>
            <person name="Anderson W.W."/>
            <person name="Aquadro C.F."/>
            <person name="Ardell D.H."/>
            <person name="Arguello R."/>
            <person name="Artieri C.G."/>
            <person name="Barbash D.A."/>
            <person name="Barker D."/>
            <person name="Barsanti P."/>
            <person name="Batterham P."/>
            <person name="Batzoglou S."/>
            <person name="Begun D."/>
            <person name="Bhutkar A."/>
            <person name="Blanco E."/>
            <person name="Bosak S.A."/>
            <person name="Bradley R.K."/>
            <person name="Brand A.D."/>
            <person name="Brent M.R."/>
            <person name="Brooks A.N."/>
            <person name="Brown R.H."/>
            <person name="Butlin R.K."/>
            <person name="Caggese C."/>
            <person name="Calvi B.R."/>
            <person name="Bernardo de Carvalho A."/>
            <person name="Caspi A."/>
            <person name="Castrezana S."/>
            <person name="Celniker S.E."/>
            <person name="Chang J.L."/>
            <person name="Chapple C."/>
            <person name="Chatterji S."/>
            <person name="Chinwalla A."/>
            <person name="Civetta A."/>
            <person name="Clifton S.W."/>
            <person name="Comeron J.M."/>
            <person name="Costello J.C."/>
            <person name="Coyne J.A."/>
            <person name="Daub J."/>
            <person name="David R.G."/>
            <person name="Delcher A.L."/>
            <person name="Delehaunty K."/>
            <person name="Do C.B."/>
            <person name="Ebling H."/>
            <person name="Edwards K."/>
            <person name="Eickbush T."/>
            <person name="Evans J.D."/>
            <person name="Filipski A."/>
            <person name="Findeiss S."/>
            <person name="Freyhult E."/>
            <person name="Fulton L."/>
            <person name="Fulton R."/>
            <person name="Garcia A.C."/>
            <person name="Gardiner A."/>
            <person name="Garfield D.A."/>
            <person name="Garvin B.E."/>
            <person name="Gibson G."/>
            <person name="Gilbert D."/>
            <person name="Gnerre S."/>
            <person name="Godfrey J."/>
            <person name="Good R."/>
            <person name="Gotea V."/>
            <person name="Gravely B."/>
            <person name="Greenberg A.J."/>
            <person name="Griffiths-Jones S."/>
            <person name="Gross S."/>
            <person name="Guigo R."/>
            <person name="Gustafson E.A."/>
            <person name="Haerty W."/>
            <person name="Hahn M.W."/>
            <person name="Halligan D.L."/>
            <person name="Halpern A.L."/>
            <person name="Halter G.M."/>
            <person name="Han M.V."/>
            <person name="Heger A."/>
            <person name="Hillier L."/>
            <person name="Hinrichs A.S."/>
            <person name="Holmes I."/>
            <person name="Hoskins R.A."/>
            <person name="Hubisz M.J."/>
            <person name="Hultmark D."/>
            <person name="Huntley M.A."/>
            <person name="Jaffe D.B."/>
            <person name="Jagadeeshan S."/>
            <person name="Jeck W.R."/>
            <person name="Johnson J."/>
            <person name="Jones C.D."/>
            <person name="Jordan W.C."/>
            <person name="Karpen G.H."/>
            <person name="Kataoka E."/>
            <person name="Keightley P.D."/>
            <person name="Kheradpour P."/>
            <person name="Kirkness E.F."/>
            <person name="Koerich L.B."/>
            <person name="Kristiansen K."/>
            <person name="Kudrna D."/>
            <person name="Kulathinal R.J."/>
            <person name="Kumar S."/>
            <person name="Kwok R."/>
            <person name="Lander E."/>
            <person name="Langley C.H."/>
            <person name="Lapoint R."/>
            <person name="Lazzaro B.P."/>
            <person name="Lee S.J."/>
            <person name="Levesque L."/>
            <person name="Li R."/>
            <person name="Lin C.F."/>
            <person name="Lin M.F."/>
            <person name="Lindblad-Toh K."/>
            <person name="Llopart A."/>
            <person name="Long M."/>
            <person name="Low L."/>
            <person name="Lozovsky E."/>
            <person name="Lu J."/>
            <person name="Luo M."/>
            <person name="Machado C.A."/>
            <person name="Makalowski W."/>
            <person name="Marzo M."/>
            <person name="Matsuda M."/>
            <person name="Matzkin L."/>
            <person name="McAllister B."/>
            <person name="McBride C.S."/>
            <person name="McKernan B."/>
            <person name="McKernan K."/>
            <person name="Mendez-Lago M."/>
            <person name="Minx P."/>
            <person name="Mollenhauer M.U."/>
            <person name="Montooth K."/>
            <person name="Mount S.M."/>
            <person name="Mu X."/>
            <person name="Myers E."/>
            <person name="Negre B."/>
            <person name="Newfeld S."/>
            <person name="Nielsen R."/>
            <person name="Noor M.A."/>
            <person name="O'Grady P."/>
            <person name="Pachter L."/>
            <person name="Papaceit M."/>
            <person name="Parisi M.J."/>
            <person name="Parisi M."/>
            <person name="Parts L."/>
            <person name="Pedersen J.S."/>
            <person name="Pesole G."/>
            <person name="Phillippy A.M."/>
            <person name="Ponting C.P."/>
            <person name="Pop M."/>
            <person name="Porcelli D."/>
            <person name="Powell J.R."/>
            <person name="Prohaska S."/>
            <person name="Pruitt K."/>
            <person name="Puig M."/>
            <person name="Quesneville H."/>
            <person name="Ram K.R."/>
            <person name="Rand D."/>
            <person name="Rasmussen M.D."/>
            <person name="Reed L.K."/>
            <person name="Reenan R."/>
            <person name="Reily A."/>
            <person name="Remington K.A."/>
            <person name="Rieger T.T."/>
            <person name="Ritchie M.G."/>
            <person name="Robin C."/>
            <person name="Rogers Y.H."/>
            <person name="Rohde C."/>
            <person name="Rozas J."/>
            <person name="Rubenfield M.J."/>
            <person name="Ruiz A."/>
            <person name="Russo S."/>
            <person name="Salzberg S.L."/>
            <person name="Sanchez-Gracia A."/>
            <person name="Saranga D.J."/>
            <person name="Sato H."/>
            <person name="Schaeffer S.W."/>
            <person name="Schatz M.C."/>
            <person name="Schlenke T."/>
            <person name="Schwartz R."/>
            <person name="Segarra C."/>
            <person name="Singh R.S."/>
            <person name="Sirot L."/>
            <person name="Sirota M."/>
            <person name="Sisneros N.B."/>
            <person name="Smith C.D."/>
            <person name="Smith T.F."/>
            <person name="Spieth J."/>
            <person name="Stage D.E."/>
            <person name="Stark A."/>
            <person name="Stephan W."/>
            <person name="Strausberg R.L."/>
            <person name="Strempel S."/>
            <person name="Sturgill D."/>
            <person name="Sutton G."/>
            <person name="Sutton G.G."/>
            <person name="Tao W."/>
            <person name="Teichmann S."/>
            <person name="Tobari Y.N."/>
            <person name="Tomimura Y."/>
            <person name="Tsolas J.M."/>
            <person name="Valente V.L."/>
            <person name="Venter E."/>
            <person name="Venter J.C."/>
            <person name="Vicario S."/>
            <person name="Vieira F.G."/>
            <person name="Vilella A.J."/>
            <person name="Villasante A."/>
            <person name="Walenz B."/>
            <person name="Wang J."/>
            <person name="Wasserman M."/>
            <person name="Watts T."/>
            <person name="Wilson D."/>
            <person name="Wilson R.K."/>
            <person name="Wing R.A."/>
            <person name="Wolfner M.F."/>
            <person name="Wong A."/>
            <person name="Wong G.K."/>
            <person name="Wu C.I."/>
            <person name="Wu G."/>
            <person name="Yamamoto D."/>
            <person name="Yang H.P."/>
            <person name="Yang S.P."/>
            <person name="Yorke J.A."/>
            <person name="Yoshida K."/>
            <person name="Zdobnov E."/>
            <person name="Zhang P."/>
            <person name="Zhang Y."/>
            <person name="Zimin A.V."/>
            <person name="Baldwin J."/>
            <person name="Abdouelleil A."/>
            <person name="Abdulkadir J."/>
            <person name="Abebe A."/>
            <person name="Abera B."/>
            <person name="Abreu J."/>
            <person name="Acer S.C."/>
            <person name="Aftuck L."/>
            <person name="Alexander A."/>
            <person name="An P."/>
            <person name="Anderson E."/>
            <person name="Anderson S."/>
            <person name="Arachi H."/>
            <person name="Azer M."/>
            <person name="Bachantsang P."/>
            <person name="Barry A."/>
            <person name="Bayul T."/>
            <person name="Berlin A."/>
            <person name="Bessette D."/>
            <person name="Bloom T."/>
            <person name="Blye J."/>
            <person name="Boguslavskiy L."/>
            <person name="Bonnet C."/>
            <person name="Boukhgalter B."/>
            <person name="Bourzgui I."/>
            <person name="Brown A."/>
            <person name="Cahill P."/>
            <person name="Channer S."/>
            <person name="Cheshatsang Y."/>
            <person name="Chuda L."/>
            <person name="Citroen M."/>
            <person name="Collymore A."/>
            <person name="Cooke P."/>
            <person name="Costello M."/>
            <person name="D'Aco K."/>
            <person name="Daza R."/>
            <person name="De Haan G."/>
            <person name="DeGray S."/>
            <person name="DeMaso C."/>
            <person name="Dhargay N."/>
            <person name="Dooley K."/>
            <person name="Dooley E."/>
            <person name="Doricent M."/>
            <person name="Dorje P."/>
            <person name="Dorjee K."/>
            <person name="Dupes A."/>
            <person name="Elong R."/>
            <person name="Falk J."/>
            <person name="Farina A."/>
            <person name="Faro S."/>
            <person name="Ferguson D."/>
            <person name="Fisher S."/>
            <person name="Foley C.D."/>
            <person name="Franke A."/>
            <person name="Friedrich D."/>
            <person name="Gadbois L."/>
            <person name="Gearin G."/>
            <person name="Gearin C.R."/>
            <person name="Giannoukos G."/>
            <person name="Goode T."/>
            <person name="Graham J."/>
            <person name="Grandbois E."/>
            <person name="Grewal S."/>
            <person name="Gyaltsen K."/>
            <person name="Hafez N."/>
            <person name="Hagos B."/>
            <person name="Hall J."/>
            <person name="Henson C."/>
            <person name="Hollinger A."/>
            <person name="Honan T."/>
            <person name="Huard M.D."/>
            <person name="Hughes L."/>
            <person name="Hurhula B."/>
            <person name="Husby M.E."/>
            <person name="Kamat A."/>
            <person name="Kanga B."/>
            <person name="Kashin S."/>
            <person name="Khazanovich D."/>
            <person name="Kisner P."/>
            <person name="Lance K."/>
            <person name="Lara M."/>
            <person name="Lee W."/>
            <person name="Lennon N."/>
            <person name="Letendre F."/>
            <person name="LeVine R."/>
            <person name="Lipovsky A."/>
            <person name="Liu X."/>
            <person name="Liu J."/>
            <person name="Liu S."/>
            <person name="Lokyitsang T."/>
            <person name="Lokyitsang Y."/>
            <person name="Lubonja R."/>
            <person name="Lui A."/>
            <person name="MacDonald P."/>
            <person name="Magnisalis V."/>
            <person name="Maru K."/>
            <person name="Matthews C."/>
            <person name="McCusker W."/>
            <person name="McDonough S."/>
            <person name="Mehta T."/>
            <person name="Meldrim J."/>
            <person name="Meneus L."/>
            <person name="Mihai O."/>
            <person name="Mihalev A."/>
            <person name="Mihova T."/>
            <person name="Mittelman R."/>
            <person name="Mlenga V."/>
            <person name="Montmayeur A."/>
            <person name="Mulrain L."/>
            <person name="Navidi A."/>
            <person name="Naylor J."/>
            <person name="Negash T."/>
            <person name="Nguyen T."/>
            <person name="Nguyen N."/>
            <person name="Nicol R."/>
            <person name="Norbu C."/>
            <person name="Norbu N."/>
            <person name="Novod N."/>
            <person name="O'Neill B."/>
            <person name="Osman S."/>
            <person name="Markiewicz E."/>
            <person name="Oyono O.L."/>
            <person name="Patti C."/>
            <person name="Phunkhang P."/>
            <person name="Pierre F."/>
            <person name="Priest M."/>
            <person name="Raghuraman S."/>
            <person name="Rege F."/>
            <person name="Reyes R."/>
            <person name="Rise C."/>
            <person name="Rogov P."/>
            <person name="Ross K."/>
            <person name="Ryan E."/>
            <person name="Settipalli S."/>
            <person name="Shea T."/>
            <person name="Sherpa N."/>
            <person name="Shi L."/>
            <person name="Shih D."/>
            <person name="Sparrow T."/>
            <person name="Spaulding J."/>
            <person name="Stalker J."/>
            <person name="Stange-Thomann N."/>
            <person name="Stavropoulos S."/>
            <person name="Stone C."/>
            <person name="Strader C."/>
            <person name="Tesfaye S."/>
            <person name="Thomson T."/>
            <person name="Thoulutsang Y."/>
            <person name="Thoulutsang D."/>
            <person name="Topham K."/>
            <person name="Topping I."/>
            <person name="Tsamla T."/>
            <person name="Vassiliev H."/>
            <person name="Vo A."/>
            <person name="Wangchuk T."/>
            <person name="Wangdi T."/>
            <person name="Weiand M."/>
            <person name="Wilkinson J."/>
            <person name="Wilson A."/>
            <person name="Yadav S."/>
            <person name="Young G."/>
            <person name="Yu Q."/>
            <person name="Zembek L."/>
            <person name="Zhong D."/>
            <person name="Zimmer A."/>
            <person name="Zwirko Z."/>
            <person name="Jaffe D.B."/>
            <person name="Alvarez P."/>
            <person name="Brockman W."/>
            <person name="Butler J."/>
            <person name="Chin C."/>
            <person name="Gnerre S."/>
            <person name="Grabherr M."/>
            <person name="Kleber M."/>
            <person name="Mauceli E."/>
            <person name="MacCallum I."/>
        </authorList>
    </citation>
    <scope>NUCLEOTIDE SEQUENCE [LARGE SCALE GENOMIC DNA]</scope>
    <source>
        <strain evidence="4">MSH-3 / Tucson 14011-0111.49</strain>
    </source>
</reference>
<organism evidence="4">
    <name type="scientific">Drosophila persimilis</name>
    <name type="common">Fruit fly</name>
    <dbReference type="NCBI Taxonomy" id="7234"/>
    <lineage>
        <taxon>Eukaryota</taxon>
        <taxon>Metazoa</taxon>
        <taxon>Ecdysozoa</taxon>
        <taxon>Arthropoda</taxon>
        <taxon>Hexapoda</taxon>
        <taxon>Insecta</taxon>
        <taxon>Pterygota</taxon>
        <taxon>Neoptera</taxon>
        <taxon>Endopterygota</taxon>
        <taxon>Diptera</taxon>
        <taxon>Brachycera</taxon>
        <taxon>Muscomorpha</taxon>
        <taxon>Ephydroidea</taxon>
        <taxon>Drosophilidae</taxon>
        <taxon>Drosophila</taxon>
        <taxon>Sophophora</taxon>
    </lineage>
</organism>
<dbReference type="PhylomeDB" id="B4GDF8"/>
<dbReference type="InterPro" id="IPR036047">
    <property type="entry name" value="F-box-like_dom_sf"/>
</dbReference>
<proteinExistence type="predicted"/>
<dbReference type="Gene3D" id="3.80.10.10">
    <property type="entry name" value="Ribonuclease Inhibitor"/>
    <property type="match status" value="1"/>
</dbReference>
<dbReference type="EMBL" id="CH479181">
    <property type="protein sequence ID" value="EDW31634.1"/>
    <property type="molecule type" value="Genomic_DNA"/>
</dbReference>
<feature type="compositionally biased region" description="Basic and acidic residues" evidence="1">
    <location>
        <begin position="518"/>
        <end position="530"/>
    </location>
</feature>
<accession>B4GDF8</accession>
<gene>
    <name evidence="3" type="primary">Dper\GL11228</name>
    <name evidence="3" type="ORF">Dper_GL11228</name>
</gene>
<dbReference type="Gene3D" id="1.20.1280.50">
    <property type="match status" value="1"/>
</dbReference>